<comment type="caution">
    <text evidence="1">The sequence shown here is derived from an EMBL/GenBank/DDBJ whole genome shotgun (WGS) entry which is preliminary data.</text>
</comment>
<organism evidence="1 2">
    <name type="scientific">Clostridium paraputrificum</name>
    <dbReference type="NCBI Taxonomy" id="29363"/>
    <lineage>
        <taxon>Bacteria</taxon>
        <taxon>Bacillati</taxon>
        <taxon>Bacillota</taxon>
        <taxon>Clostridia</taxon>
        <taxon>Eubacteriales</taxon>
        <taxon>Clostridiaceae</taxon>
        <taxon>Clostridium</taxon>
    </lineage>
</organism>
<dbReference type="Proteomes" id="UP000092714">
    <property type="component" value="Unassembled WGS sequence"/>
</dbReference>
<dbReference type="RefSeq" id="WP_027098114.1">
    <property type="nucleotide sequence ID" value="NZ_CABJAZ010000001.1"/>
</dbReference>
<sequence>MLKLRPHHINCLFFYRGNGYSKEFVDKMSEIHKKIKLDPRCRVLIVNGCDDICVSCPNRDEGKCVTENKVIGLDNKTLKEFGLELKEYNFSDFIENIYSIYTESNLYTICSECEWFKKGICKKEIIEEHKRYWIK</sequence>
<keyword evidence="2" id="KW-1185">Reference proteome</keyword>
<name>A0A1B8RNQ5_9CLOT</name>
<dbReference type="EMBL" id="MAPZ01000019">
    <property type="protein sequence ID" value="OBY10450.1"/>
    <property type="molecule type" value="Genomic_DNA"/>
</dbReference>
<evidence type="ECO:0000313" key="1">
    <source>
        <dbReference type="EMBL" id="OBY10450.1"/>
    </source>
</evidence>
<evidence type="ECO:0008006" key="3">
    <source>
        <dbReference type="Google" id="ProtNLM"/>
    </source>
</evidence>
<accession>A0A1B8RNQ5</accession>
<dbReference type="AlphaFoldDB" id="A0A1B8RNQ5"/>
<evidence type="ECO:0000313" key="2">
    <source>
        <dbReference type="Proteomes" id="UP000092714"/>
    </source>
</evidence>
<dbReference type="Pfam" id="PF06935">
    <property type="entry name" value="DUF1284"/>
    <property type="match status" value="1"/>
</dbReference>
<dbReference type="OrthoDB" id="121064at2"/>
<proteinExistence type="predicted"/>
<gene>
    <name evidence="1" type="ORF">CP373A1_08000</name>
</gene>
<dbReference type="InterPro" id="IPR009702">
    <property type="entry name" value="DUF1284"/>
</dbReference>
<protein>
    <recommendedName>
        <fullName evidence="3">DUF1284 domain-containing protein</fullName>
    </recommendedName>
</protein>
<dbReference type="eggNOG" id="COG3543">
    <property type="taxonomic scope" value="Bacteria"/>
</dbReference>
<dbReference type="GeneID" id="42775941"/>
<reference evidence="1 2" key="1">
    <citation type="submission" date="2016-06" db="EMBL/GenBank/DDBJ databases">
        <authorList>
            <person name="Kjaerup R.B."/>
            <person name="Dalgaard T.S."/>
            <person name="Juul-Madsen H.R."/>
        </authorList>
    </citation>
    <scope>NUCLEOTIDE SEQUENCE [LARGE SCALE GENOMIC DNA]</scope>
    <source>
        <strain evidence="1 2">373-A1</strain>
    </source>
</reference>